<reference evidence="2" key="1">
    <citation type="submission" date="2021-02" db="EMBL/GenBank/DDBJ databases">
        <authorList>
            <person name="Nowell W R."/>
        </authorList>
    </citation>
    <scope>NUCLEOTIDE SEQUENCE</scope>
    <source>
        <strain evidence="2">Ploen Becks lab</strain>
    </source>
</reference>
<sequence>METLFESYSKLLCMKKYEEKLVEDLEKIVKKPWNIYKEEEITDDEVEKLNNVINQETNENPDSPPIELQEVDDILKKAEELISQLNISKNTTENKNPRVVVPKPITKTNEKKEIKNTSNNKIKVQTKPIQSQKKALPVYMQAPFKTEQKINNFKRSSSTTVLPKSQLNEKKLTIEPKPSSSSEHKIQNREILSKSEINVFKTKTKKTKIVKNFLSFKEMAPSLTLPTKFSNLISINRKLNNQIENELNRNMVYKKNSFLVKLEENYFDKNNSGIVENLNCILLREKMKKSNIFFEEFLVDLNKKIDHEDNLILLLNIKLFYRKYMDFKNALRSLYENEDTISCEDIKDDREISNFVSSQIYYSNIQDLKINLDLKIRILELEFKIGLFEYLIDNFLNREFDEINSLNKYEENQESFFKFLNILFGFFMNKSTVFVK</sequence>
<dbReference type="EMBL" id="CAJNOC010000178">
    <property type="protein sequence ID" value="CAF0723226.1"/>
    <property type="molecule type" value="Genomic_DNA"/>
</dbReference>
<dbReference type="AlphaFoldDB" id="A0A813MGS6"/>
<evidence type="ECO:0000256" key="1">
    <source>
        <dbReference type="SAM" id="Coils"/>
    </source>
</evidence>
<proteinExistence type="predicted"/>
<protein>
    <submittedName>
        <fullName evidence="2">Uncharacterized protein</fullName>
    </submittedName>
</protein>
<organism evidence="2 3">
    <name type="scientific">Brachionus calyciflorus</name>
    <dbReference type="NCBI Taxonomy" id="104777"/>
    <lineage>
        <taxon>Eukaryota</taxon>
        <taxon>Metazoa</taxon>
        <taxon>Spiralia</taxon>
        <taxon>Gnathifera</taxon>
        <taxon>Rotifera</taxon>
        <taxon>Eurotatoria</taxon>
        <taxon>Monogononta</taxon>
        <taxon>Pseudotrocha</taxon>
        <taxon>Ploima</taxon>
        <taxon>Brachionidae</taxon>
        <taxon>Brachionus</taxon>
    </lineage>
</organism>
<feature type="coiled-coil region" evidence="1">
    <location>
        <begin position="39"/>
        <end position="95"/>
    </location>
</feature>
<dbReference type="OrthoDB" id="10670835at2759"/>
<name>A0A813MGS6_9BILA</name>
<comment type="caution">
    <text evidence="2">The sequence shown here is derived from an EMBL/GenBank/DDBJ whole genome shotgun (WGS) entry which is preliminary data.</text>
</comment>
<evidence type="ECO:0000313" key="2">
    <source>
        <dbReference type="EMBL" id="CAF0723226.1"/>
    </source>
</evidence>
<evidence type="ECO:0000313" key="3">
    <source>
        <dbReference type="Proteomes" id="UP000663879"/>
    </source>
</evidence>
<accession>A0A813MGS6</accession>
<keyword evidence="3" id="KW-1185">Reference proteome</keyword>
<dbReference type="Proteomes" id="UP000663879">
    <property type="component" value="Unassembled WGS sequence"/>
</dbReference>
<gene>
    <name evidence="2" type="ORF">OXX778_LOCUS2316</name>
</gene>
<keyword evidence="1" id="KW-0175">Coiled coil</keyword>